<keyword evidence="5" id="KW-1185">Reference proteome</keyword>
<dbReference type="PRINTS" id="PR00625">
    <property type="entry name" value="JDOMAIN"/>
</dbReference>
<feature type="compositionally biased region" description="Basic and acidic residues" evidence="2">
    <location>
        <begin position="121"/>
        <end position="147"/>
    </location>
</feature>
<dbReference type="Gene3D" id="2.60.260.20">
    <property type="entry name" value="Urease metallochaperone UreE, N-terminal domain"/>
    <property type="match status" value="2"/>
</dbReference>
<dbReference type="InterPro" id="IPR002939">
    <property type="entry name" value="DnaJ_C"/>
</dbReference>
<dbReference type="InterPro" id="IPR001623">
    <property type="entry name" value="DnaJ_domain"/>
</dbReference>
<dbReference type="InterPro" id="IPR008971">
    <property type="entry name" value="HSP40/DnaJ_pept-bd"/>
</dbReference>
<dbReference type="CDD" id="cd10747">
    <property type="entry name" value="DnaJ_C"/>
    <property type="match status" value="1"/>
</dbReference>
<dbReference type="SUPFAM" id="SSF49493">
    <property type="entry name" value="HSP40/DnaJ peptide-binding domain"/>
    <property type="match status" value="1"/>
</dbReference>
<evidence type="ECO:0000259" key="3">
    <source>
        <dbReference type="PROSITE" id="PS50076"/>
    </source>
</evidence>
<dbReference type="Proteomes" id="UP000292082">
    <property type="component" value="Unassembled WGS sequence"/>
</dbReference>
<dbReference type="Pfam" id="PF01556">
    <property type="entry name" value="DnaJ_C"/>
    <property type="match status" value="1"/>
</dbReference>
<dbReference type="GO" id="GO:0006413">
    <property type="term" value="P:translational initiation"/>
    <property type="evidence" value="ECO:0007669"/>
    <property type="project" value="TreeGrafter"/>
</dbReference>
<accession>A0A4Q9Q7G5</accession>
<dbReference type="Pfam" id="PF00226">
    <property type="entry name" value="DnaJ"/>
    <property type="match status" value="1"/>
</dbReference>
<dbReference type="InterPro" id="IPR051339">
    <property type="entry name" value="DnaJ_subfamily_B"/>
</dbReference>
<dbReference type="PROSITE" id="PS50076">
    <property type="entry name" value="DNAJ_2"/>
    <property type="match status" value="1"/>
</dbReference>
<dbReference type="GO" id="GO:0051082">
    <property type="term" value="F:unfolded protein binding"/>
    <property type="evidence" value="ECO:0007669"/>
    <property type="project" value="InterPro"/>
</dbReference>
<dbReference type="Gene3D" id="1.10.287.110">
    <property type="entry name" value="DnaJ domain"/>
    <property type="match status" value="1"/>
</dbReference>
<protein>
    <submittedName>
        <fullName evidence="4">DnaJ-domain-containing protein</fullName>
    </submittedName>
</protein>
<dbReference type="InterPro" id="IPR036869">
    <property type="entry name" value="J_dom_sf"/>
</dbReference>
<evidence type="ECO:0000313" key="4">
    <source>
        <dbReference type="EMBL" id="TBU62911.1"/>
    </source>
</evidence>
<feature type="compositionally biased region" description="Basic and acidic residues" evidence="2">
    <location>
        <begin position="159"/>
        <end position="198"/>
    </location>
</feature>
<dbReference type="GO" id="GO:0005829">
    <property type="term" value="C:cytosol"/>
    <property type="evidence" value="ECO:0007669"/>
    <property type="project" value="TreeGrafter"/>
</dbReference>
<sequence length="488" mass="53294">MPASATDVNKHLETLGLKPEDLNGDAVRVAYKKLALRWHPDRHNADPEEAKEKFIEVNDAYKALVEECKKRDKRKKSHKEEDGASTWRPFWAGSAPSASSSSSSSSSNASSSRGSRASDSSAKHTEMPPAKPKETHAAKPGEARSNHSSDSSSAKPSHTHADKHTDATHKHEARPSTRSRQSGDRDTSHSSPKAERSQTKSSHAPSAAPKSPRPFKTVHLDDSDSDSSLEDGSLPANKHRHYHRGKGKKPSLGEDDYEFIDLGAPLKPIRSPKAVSNPAKDWIFPLHLSLEDLYFGATHRYRITRNLRSSPADTCSGKSTSRSQTVQIDLQVSPGWRTGTRIRVQGVGNQRRDGSFQDIVFVIAEAPHARFTRDGDHLVLPVRIPWVDAHSRPCQPGDADDDDSLLGPADGPGGHKFGLGKFRHHGHGHAHDQAVADEVYVMGLDGEEYTLPIPQTLVEAAKGTRIFGAGMPIRKDGKVIGKGDLVIR</sequence>
<dbReference type="CDD" id="cd06257">
    <property type="entry name" value="DnaJ"/>
    <property type="match status" value="1"/>
</dbReference>
<name>A0A4Q9Q7G5_9APHY</name>
<dbReference type="EMBL" id="ML145091">
    <property type="protein sequence ID" value="TBU62911.1"/>
    <property type="molecule type" value="Genomic_DNA"/>
</dbReference>
<gene>
    <name evidence="4" type="ORF">BD310DRAFT_658145</name>
</gene>
<evidence type="ECO:0000256" key="1">
    <source>
        <dbReference type="ARBA" id="ARBA00023186"/>
    </source>
</evidence>
<evidence type="ECO:0000313" key="5">
    <source>
        <dbReference type="Proteomes" id="UP000292082"/>
    </source>
</evidence>
<dbReference type="GO" id="GO:0051087">
    <property type="term" value="F:protein-folding chaperone binding"/>
    <property type="evidence" value="ECO:0007669"/>
    <property type="project" value="TreeGrafter"/>
</dbReference>
<feature type="compositionally biased region" description="Basic residues" evidence="2">
    <location>
        <begin position="237"/>
        <end position="249"/>
    </location>
</feature>
<keyword evidence="1" id="KW-0143">Chaperone</keyword>
<dbReference type="PANTHER" id="PTHR24078:SF553">
    <property type="entry name" value="DNAJ HOMOLOG SUBFAMILY B MEMBER 5"/>
    <property type="match status" value="1"/>
</dbReference>
<feature type="region of interest" description="Disordered" evidence="2">
    <location>
        <begin position="391"/>
        <end position="411"/>
    </location>
</feature>
<dbReference type="STRING" id="114155.A0A4Q9Q7G5"/>
<reference evidence="4 5" key="1">
    <citation type="submission" date="2019-01" db="EMBL/GenBank/DDBJ databases">
        <title>Draft genome sequences of three monokaryotic isolates of the white-rot basidiomycete fungus Dichomitus squalens.</title>
        <authorList>
            <consortium name="DOE Joint Genome Institute"/>
            <person name="Lopez S.C."/>
            <person name="Andreopoulos B."/>
            <person name="Pangilinan J."/>
            <person name="Lipzen A."/>
            <person name="Riley R."/>
            <person name="Ahrendt S."/>
            <person name="Ng V."/>
            <person name="Barry K."/>
            <person name="Daum C."/>
            <person name="Grigoriev I.V."/>
            <person name="Hilden K.S."/>
            <person name="Makela M.R."/>
            <person name="de Vries R.P."/>
        </authorList>
    </citation>
    <scope>NUCLEOTIDE SEQUENCE [LARGE SCALE GENOMIC DNA]</scope>
    <source>
        <strain evidence="4 5">CBS 464.89</strain>
    </source>
</reference>
<feature type="compositionally biased region" description="Low complexity" evidence="2">
    <location>
        <begin position="200"/>
        <end position="210"/>
    </location>
</feature>
<dbReference type="SMART" id="SM00271">
    <property type="entry name" value="DnaJ"/>
    <property type="match status" value="1"/>
</dbReference>
<feature type="domain" description="J" evidence="3">
    <location>
        <begin position="10"/>
        <end position="83"/>
    </location>
</feature>
<feature type="compositionally biased region" description="Low complexity" evidence="2">
    <location>
        <begin position="92"/>
        <end position="120"/>
    </location>
</feature>
<dbReference type="GO" id="GO:0006457">
    <property type="term" value="P:protein folding"/>
    <property type="evidence" value="ECO:0007669"/>
    <property type="project" value="InterPro"/>
</dbReference>
<organism evidence="4 5">
    <name type="scientific">Dichomitus squalens</name>
    <dbReference type="NCBI Taxonomy" id="114155"/>
    <lineage>
        <taxon>Eukaryota</taxon>
        <taxon>Fungi</taxon>
        <taxon>Dikarya</taxon>
        <taxon>Basidiomycota</taxon>
        <taxon>Agaricomycotina</taxon>
        <taxon>Agaricomycetes</taxon>
        <taxon>Polyporales</taxon>
        <taxon>Polyporaceae</taxon>
        <taxon>Dichomitus</taxon>
    </lineage>
</organism>
<feature type="region of interest" description="Disordered" evidence="2">
    <location>
        <begin position="67"/>
        <end position="254"/>
    </location>
</feature>
<proteinExistence type="predicted"/>
<dbReference type="PANTHER" id="PTHR24078">
    <property type="entry name" value="DNAJ HOMOLOG SUBFAMILY C MEMBER"/>
    <property type="match status" value="1"/>
</dbReference>
<evidence type="ECO:0000256" key="2">
    <source>
        <dbReference type="SAM" id="MobiDB-lite"/>
    </source>
</evidence>
<dbReference type="SUPFAM" id="SSF46565">
    <property type="entry name" value="Chaperone J-domain"/>
    <property type="match status" value="1"/>
</dbReference>
<dbReference type="AlphaFoldDB" id="A0A4Q9Q7G5"/>